<protein>
    <submittedName>
        <fullName evidence="2">Uncharacterized protein</fullName>
    </submittedName>
</protein>
<dbReference type="EMBL" id="BSYO01000021">
    <property type="protein sequence ID" value="GMH19972.1"/>
    <property type="molecule type" value="Genomic_DNA"/>
</dbReference>
<accession>A0AAD3SZL8</accession>
<dbReference type="AlphaFoldDB" id="A0AAD3SZL8"/>
<keyword evidence="3" id="KW-1185">Reference proteome</keyword>
<comment type="caution">
    <text evidence="2">The sequence shown here is derived from an EMBL/GenBank/DDBJ whole genome shotgun (WGS) entry which is preliminary data.</text>
</comment>
<proteinExistence type="predicted"/>
<feature type="compositionally biased region" description="Basic and acidic residues" evidence="1">
    <location>
        <begin position="64"/>
        <end position="75"/>
    </location>
</feature>
<feature type="region of interest" description="Disordered" evidence="1">
    <location>
        <begin position="64"/>
        <end position="83"/>
    </location>
</feature>
<sequence length="170" mass="19841">MEKDKRKTDRSFGLKLVRNDPTIIKIGAADENRILLRCRNGNEESSLLRTKIIITAKKIELGGRGDEKQDHERAENPAGEVSPGAQKKWQQLHLLVVDIIFIFRYLTVIGCSPPRRRQREYGWVSPPPLVMLVFHVYRIDQRGQKKIDERYQREMKGSNRENHVHGGFRR</sequence>
<evidence type="ECO:0000313" key="2">
    <source>
        <dbReference type="EMBL" id="GMH19972.1"/>
    </source>
</evidence>
<name>A0AAD3SZL8_NEPGR</name>
<evidence type="ECO:0000256" key="1">
    <source>
        <dbReference type="SAM" id="MobiDB-lite"/>
    </source>
</evidence>
<reference evidence="2" key="1">
    <citation type="submission" date="2023-05" db="EMBL/GenBank/DDBJ databases">
        <title>Nepenthes gracilis genome sequencing.</title>
        <authorList>
            <person name="Fukushima K."/>
        </authorList>
    </citation>
    <scope>NUCLEOTIDE SEQUENCE</scope>
    <source>
        <strain evidence="2">SING2019-196</strain>
    </source>
</reference>
<dbReference type="Proteomes" id="UP001279734">
    <property type="component" value="Unassembled WGS sequence"/>
</dbReference>
<gene>
    <name evidence="2" type="ORF">Nepgr_021813</name>
</gene>
<organism evidence="2 3">
    <name type="scientific">Nepenthes gracilis</name>
    <name type="common">Slender pitcher plant</name>
    <dbReference type="NCBI Taxonomy" id="150966"/>
    <lineage>
        <taxon>Eukaryota</taxon>
        <taxon>Viridiplantae</taxon>
        <taxon>Streptophyta</taxon>
        <taxon>Embryophyta</taxon>
        <taxon>Tracheophyta</taxon>
        <taxon>Spermatophyta</taxon>
        <taxon>Magnoliopsida</taxon>
        <taxon>eudicotyledons</taxon>
        <taxon>Gunneridae</taxon>
        <taxon>Pentapetalae</taxon>
        <taxon>Caryophyllales</taxon>
        <taxon>Nepenthaceae</taxon>
        <taxon>Nepenthes</taxon>
    </lineage>
</organism>
<evidence type="ECO:0000313" key="3">
    <source>
        <dbReference type="Proteomes" id="UP001279734"/>
    </source>
</evidence>